<dbReference type="Proteomes" id="UP000288178">
    <property type="component" value="Unassembled WGS sequence"/>
</dbReference>
<name>A0A437JNF6_9BURK</name>
<gene>
    <name evidence="1" type="ORF">ENE75_22050</name>
</gene>
<protein>
    <submittedName>
        <fullName evidence="1">Uncharacterized protein</fullName>
    </submittedName>
</protein>
<evidence type="ECO:0000313" key="2">
    <source>
        <dbReference type="Proteomes" id="UP000288178"/>
    </source>
</evidence>
<dbReference type="EMBL" id="SACT01000010">
    <property type="protein sequence ID" value="RVT48381.1"/>
    <property type="molecule type" value="Genomic_DNA"/>
</dbReference>
<proteinExistence type="predicted"/>
<comment type="caution">
    <text evidence="1">The sequence shown here is derived from an EMBL/GenBank/DDBJ whole genome shotgun (WGS) entry which is preliminary data.</text>
</comment>
<dbReference type="RefSeq" id="WP_128200759.1">
    <property type="nucleotide sequence ID" value="NZ_SACT01000010.1"/>
</dbReference>
<keyword evidence="2" id="KW-1185">Reference proteome</keyword>
<dbReference type="AlphaFoldDB" id="A0A437JNF6"/>
<evidence type="ECO:0000313" key="1">
    <source>
        <dbReference type="EMBL" id="RVT48381.1"/>
    </source>
</evidence>
<accession>A0A437JNF6</accession>
<organism evidence="1 2">
    <name type="scientific">Rubrivivax albus</name>
    <dbReference type="NCBI Taxonomy" id="2499835"/>
    <lineage>
        <taxon>Bacteria</taxon>
        <taxon>Pseudomonadati</taxon>
        <taxon>Pseudomonadota</taxon>
        <taxon>Betaproteobacteria</taxon>
        <taxon>Burkholderiales</taxon>
        <taxon>Sphaerotilaceae</taxon>
        <taxon>Rubrivivax</taxon>
    </lineage>
</organism>
<sequence length="102" mass="10990">MSTTNPAPFGDKIEGNYLVGGGKGQPSALQFNPDASLQSLMAAAQWRADSLSKSLNQWARANDDGVLAWEVASALEPWAQEIETILEQLDSRIRALSSVSDQ</sequence>
<reference evidence="1 2" key="1">
    <citation type="submission" date="2019-01" db="EMBL/GenBank/DDBJ databases">
        <authorList>
            <person name="Chen W.-M."/>
        </authorList>
    </citation>
    <scope>NUCLEOTIDE SEQUENCE [LARGE SCALE GENOMIC DNA]</scope>
    <source>
        <strain evidence="1 2">ICH-3</strain>
    </source>
</reference>